<dbReference type="AlphaFoldDB" id="A0A1G9NEZ7"/>
<keyword evidence="1" id="KW-1133">Transmembrane helix</keyword>
<keyword evidence="1" id="KW-0472">Membrane</keyword>
<sequence length="103" mass="12019">MYVMSAISYFNLVVLEKAGNIFKAVNIFSIPIFENTCKNQKKLTSLSLNLFFRKTSSHFIFMHWLSTLLSPKHLINTMYFNPIFLCTVVIIFVFLINKDLFTP</sequence>
<gene>
    <name evidence="2" type="ORF">SAMN05216191_106158</name>
</gene>
<evidence type="ECO:0000256" key="1">
    <source>
        <dbReference type="SAM" id="Phobius"/>
    </source>
</evidence>
<accession>A0A1G9NEZ7</accession>
<dbReference type="Proteomes" id="UP000182783">
    <property type="component" value="Unassembled WGS sequence"/>
</dbReference>
<protein>
    <submittedName>
        <fullName evidence="2">Uncharacterized protein</fullName>
    </submittedName>
</protein>
<feature type="transmembrane region" description="Helical" evidence="1">
    <location>
        <begin position="78"/>
        <end position="96"/>
    </location>
</feature>
<dbReference type="EMBL" id="FNGM01000006">
    <property type="protein sequence ID" value="SDL84964.1"/>
    <property type="molecule type" value="Genomic_DNA"/>
</dbReference>
<keyword evidence="1" id="KW-0812">Transmembrane</keyword>
<reference evidence="2 3" key="1">
    <citation type="submission" date="2016-10" db="EMBL/GenBank/DDBJ databases">
        <authorList>
            <person name="de Groot N.N."/>
        </authorList>
    </citation>
    <scope>NUCLEOTIDE SEQUENCE [LARGE SCALE GENOMIC DNA]</scope>
    <source>
        <strain evidence="2 3">CGMCC 1.10239</strain>
    </source>
</reference>
<organism evidence="2 3">
    <name type="scientific">Paenibacillus jilunlii</name>
    <dbReference type="NCBI Taxonomy" id="682956"/>
    <lineage>
        <taxon>Bacteria</taxon>
        <taxon>Bacillati</taxon>
        <taxon>Bacillota</taxon>
        <taxon>Bacilli</taxon>
        <taxon>Bacillales</taxon>
        <taxon>Paenibacillaceae</taxon>
        <taxon>Paenibacillus</taxon>
    </lineage>
</organism>
<evidence type="ECO:0000313" key="3">
    <source>
        <dbReference type="Proteomes" id="UP000182783"/>
    </source>
</evidence>
<name>A0A1G9NEZ7_9BACL</name>
<evidence type="ECO:0000313" key="2">
    <source>
        <dbReference type="EMBL" id="SDL84964.1"/>
    </source>
</evidence>
<proteinExistence type="predicted"/>